<organism evidence="3 4">
    <name type="scientific">Astatotilapia calliptera</name>
    <name type="common">Eastern happy</name>
    <name type="synonym">Chromis callipterus</name>
    <dbReference type="NCBI Taxonomy" id="8154"/>
    <lineage>
        <taxon>Eukaryota</taxon>
        <taxon>Metazoa</taxon>
        <taxon>Chordata</taxon>
        <taxon>Craniata</taxon>
        <taxon>Vertebrata</taxon>
        <taxon>Euteleostomi</taxon>
        <taxon>Actinopterygii</taxon>
        <taxon>Neopterygii</taxon>
        <taxon>Teleostei</taxon>
        <taxon>Neoteleostei</taxon>
        <taxon>Acanthomorphata</taxon>
        <taxon>Ovalentaria</taxon>
        <taxon>Cichlomorphae</taxon>
        <taxon>Cichliformes</taxon>
        <taxon>Cichlidae</taxon>
        <taxon>African cichlids</taxon>
        <taxon>Pseudocrenilabrinae</taxon>
        <taxon>Haplochromini</taxon>
        <taxon>Astatotilapia</taxon>
    </lineage>
</organism>
<proteinExistence type="predicted"/>
<dbReference type="InterPro" id="IPR025398">
    <property type="entry name" value="DUF4371"/>
</dbReference>
<dbReference type="InterPro" id="IPR006580">
    <property type="entry name" value="Znf_TTF"/>
</dbReference>
<dbReference type="GeneTree" id="ENSGT00940000162068"/>
<feature type="compositionally biased region" description="Basic and acidic residues" evidence="1">
    <location>
        <begin position="61"/>
        <end position="74"/>
    </location>
</feature>
<dbReference type="PANTHER" id="PTHR45749:SF21">
    <property type="entry name" value="DUF4371 DOMAIN-CONTAINING PROTEIN"/>
    <property type="match status" value="1"/>
</dbReference>
<accession>A0AAX7TWG4</accession>
<feature type="domain" description="TTF-type" evidence="2">
    <location>
        <begin position="103"/>
        <end position="196"/>
    </location>
</feature>
<dbReference type="Ensembl" id="ENSACLT00000070036.1">
    <property type="protein sequence ID" value="ENSACLP00000061663.1"/>
    <property type="gene ID" value="ENSACLG00000030305.1"/>
</dbReference>
<reference evidence="3" key="2">
    <citation type="submission" date="2025-08" db="UniProtKB">
        <authorList>
            <consortium name="Ensembl"/>
        </authorList>
    </citation>
    <scope>IDENTIFICATION</scope>
</reference>
<evidence type="ECO:0000313" key="3">
    <source>
        <dbReference type="Ensembl" id="ENSACLP00000061663.1"/>
    </source>
</evidence>
<name>A0AAX7TWG4_ASTCA</name>
<dbReference type="Proteomes" id="UP000265100">
    <property type="component" value="Chromosome 6"/>
</dbReference>
<dbReference type="SMART" id="SM00597">
    <property type="entry name" value="ZnF_TTF"/>
    <property type="match status" value="1"/>
</dbReference>
<evidence type="ECO:0000256" key="1">
    <source>
        <dbReference type="SAM" id="MobiDB-lite"/>
    </source>
</evidence>
<feature type="region of interest" description="Disordered" evidence="1">
    <location>
        <begin position="21"/>
        <end position="95"/>
    </location>
</feature>
<dbReference type="SUPFAM" id="SSF53098">
    <property type="entry name" value="Ribonuclease H-like"/>
    <property type="match status" value="1"/>
</dbReference>
<evidence type="ECO:0000259" key="2">
    <source>
        <dbReference type="SMART" id="SM00597"/>
    </source>
</evidence>
<protein>
    <recommendedName>
        <fullName evidence="2">TTF-type domain-containing protein</fullName>
    </recommendedName>
</protein>
<dbReference type="Pfam" id="PF14291">
    <property type="entry name" value="DUF4371"/>
    <property type="match status" value="1"/>
</dbReference>
<keyword evidence="4" id="KW-1185">Reference proteome</keyword>
<dbReference type="AlphaFoldDB" id="A0AAX7TWG4"/>
<sequence>MLLERETTSWKRHKVTEAALPCCSSDRSEEARSQVVICPSTVRGEEPGPKETSTPVASNRESNRESGSEGHNNEEQSTSEDILDNKPNQPNPKCIPVQTLSSRVLRFQERWYKEYPWLHYSHAVKGILCFYCVKIYTVQKSIMSKKADPAFSSKGFTNWKNAVERFERHQNSQSQHHAVTASAQEAAPINSQLSTACSKQQQNARHCLQSIVGAMQFLIRQGLALRGHGKEDGNLFQHLKYNAKDDVCLSDWLICCHDYTAPPVQNEILQLFGNCIVRNIAQTIQSLTVLQFSIIIDGTQDITGREQESICFRYVDEDLVPHEVFVGLYEVSGTTGVEIARTAVDVLLRLNLPMSCLRGQTYDGAVNMSGAYSGAQAEVKKQQPLALYVHCGPHCLNLITQAACQASSVLRDALEWVHDLGSLCKQSGRFKAMFSAVAADSEGPSVSLRTLCPTRWTVRGTAIKAVLSQYDSILTSLQEMAAAGSSTSARANGMHERFEKGRTVLGLLMALEVTEELECLNKSLQKLTATIAGMRCSIVCHIHSTVEKK</sequence>
<reference evidence="3" key="3">
    <citation type="submission" date="2025-09" db="UniProtKB">
        <authorList>
            <consortium name="Ensembl"/>
        </authorList>
    </citation>
    <scope>IDENTIFICATION</scope>
</reference>
<dbReference type="InterPro" id="IPR012337">
    <property type="entry name" value="RNaseH-like_sf"/>
</dbReference>
<dbReference type="PANTHER" id="PTHR45749">
    <property type="match status" value="1"/>
</dbReference>
<evidence type="ECO:0000313" key="4">
    <source>
        <dbReference type="Proteomes" id="UP000265100"/>
    </source>
</evidence>
<reference evidence="3" key="1">
    <citation type="submission" date="2018-05" db="EMBL/GenBank/DDBJ databases">
        <authorList>
            <person name="Datahose"/>
        </authorList>
    </citation>
    <scope>NUCLEOTIDE SEQUENCE</scope>
</reference>